<dbReference type="Pfam" id="PF12673">
    <property type="entry name" value="SipL"/>
    <property type="match status" value="1"/>
</dbReference>
<name>A0A498RBQ2_9FIRM</name>
<accession>A0A498RBQ2</accession>
<feature type="domain" description="SH3b" evidence="2">
    <location>
        <begin position="233"/>
        <end position="296"/>
    </location>
</feature>
<evidence type="ECO:0000313" key="4">
    <source>
        <dbReference type="Proteomes" id="UP000277811"/>
    </source>
</evidence>
<evidence type="ECO:0000259" key="2">
    <source>
        <dbReference type="PROSITE" id="PS51781"/>
    </source>
</evidence>
<dbReference type="Pfam" id="PF08239">
    <property type="entry name" value="SH3_3"/>
    <property type="match status" value="1"/>
</dbReference>
<dbReference type="Proteomes" id="UP000277811">
    <property type="component" value="Unassembled WGS sequence"/>
</dbReference>
<dbReference type="AlphaFoldDB" id="A0A498RBQ2"/>
<dbReference type="SMART" id="SM00287">
    <property type="entry name" value="SH3b"/>
    <property type="match status" value="1"/>
</dbReference>
<dbReference type="RefSeq" id="WP_122627512.1">
    <property type="nucleotide sequence ID" value="NZ_UPPP01000065.1"/>
</dbReference>
<dbReference type="EMBL" id="UPPP01000065">
    <property type="protein sequence ID" value="VBB06568.1"/>
    <property type="molecule type" value="Genomic_DNA"/>
</dbReference>
<reference evidence="3 4" key="1">
    <citation type="submission" date="2018-06" db="EMBL/GenBank/DDBJ databases">
        <authorList>
            <person name="Strepis N."/>
        </authorList>
    </citation>
    <scope>NUCLEOTIDE SEQUENCE [LARGE SCALE GENOMIC DNA]</scope>
    <source>
        <strain evidence="3">LUCI</strain>
    </source>
</reference>
<dbReference type="InterPro" id="IPR003646">
    <property type="entry name" value="SH3-like_bac-type"/>
</dbReference>
<protein>
    <recommendedName>
        <fullName evidence="2">SH3b domain-containing protein</fullName>
    </recommendedName>
</protein>
<sequence>MAEKLRQNTGSTMGPETTNMDETMCGFPPPGPETIEVEQVLGANYAQRVVEFDMIVPSPKPDMEQIIDVYVKDVEVKTIDVIKDRVIVRGELDVKVMYVANLPDQPVHAFETEAVHWTRDVEIDGTIPGMTASADATVDLINYDFDPATPRQMHITIVLKVWARVTTTTQMDVYPVPPAGEMGVTEGPMAGNLGAGMNPEATPAMQPSGYCPENVMVSGPGITPTAGTSMAPAGTATVTGNRVNVRTGPGTNFPVVAKVNKGDVVTIKDSAFGWYKVVLPDGNTTGWIASWLLDVTGITTTKG</sequence>
<keyword evidence="4" id="KW-1185">Reference proteome</keyword>
<evidence type="ECO:0000313" key="3">
    <source>
        <dbReference type="EMBL" id="VBB06568.1"/>
    </source>
</evidence>
<feature type="region of interest" description="Disordered" evidence="1">
    <location>
        <begin position="1"/>
        <end position="30"/>
    </location>
</feature>
<gene>
    <name evidence="3" type="ORF">LUCI_1804</name>
</gene>
<proteinExistence type="predicted"/>
<dbReference type="InterPro" id="IPR024300">
    <property type="entry name" value="SipL_SPOCS_dom"/>
</dbReference>
<dbReference type="Gene3D" id="2.30.30.40">
    <property type="entry name" value="SH3 Domains"/>
    <property type="match status" value="1"/>
</dbReference>
<organism evidence="3 4">
    <name type="scientific">Lucifera butyrica</name>
    <dbReference type="NCBI Taxonomy" id="1351585"/>
    <lineage>
        <taxon>Bacteria</taxon>
        <taxon>Bacillati</taxon>
        <taxon>Bacillota</taxon>
        <taxon>Negativicutes</taxon>
        <taxon>Veillonellales</taxon>
        <taxon>Veillonellaceae</taxon>
        <taxon>Lucifera</taxon>
    </lineage>
</organism>
<dbReference type="OrthoDB" id="2081488at2"/>
<evidence type="ECO:0000256" key="1">
    <source>
        <dbReference type="SAM" id="MobiDB-lite"/>
    </source>
</evidence>
<dbReference type="PROSITE" id="PS51781">
    <property type="entry name" value="SH3B"/>
    <property type="match status" value="1"/>
</dbReference>
<feature type="compositionally biased region" description="Polar residues" evidence="1">
    <location>
        <begin position="7"/>
        <end position="21"/>
    </location>
</feature>